<protein>
    <submittedName>
        <fullName evidence="1">Uncharacterized protein</fullName>
    </submittedName>
</protein>
<evidence type="ECO:0000313" key="2">
    <source>
        <dbReference type="Proteomes" id="UP000237271"/>
    </source>
</evidence>
<evidence type="ECO:0000313" key="1">
    <source>
        <dbReference type="EMBL" id="POM60542.1"/>
    </source>
</evidence>
<dbReference type="EMBL" id="NCKW01016856">
    <property type="protein sequence ID" value="POM60542.1"/>
    <property type="molecule type" value="Genomic_DNA"/>
</dbReference>
<name>A0A2P4X4R5_9STRA</name>
<dbReference type="AlphaFoldDB" id="A0A2P4X4R5"/>
<sequence>MYERMESNGLGWKSNDGVLNRVLTKWQAFGEYFERTWIDGYAVELWSVHGMANELVARTNNPLEHFNRELNTRFPTPHPSMATFVTTIRKISAGNWLTYPMVVHEGFLPR</sequence>
<comment type="caution">
    <text evidence="1">The sequence shown here is derived from an EMBL/GenBank/DDBJ whole genome shotgun (WGS) entry which is preliminary data.</text>
</comment>
<proteinExistence type="predicted"/>
<gene>
    <name evidence="1" type="ORF">PHPALM_30597</name>
</gene>
<reference evidence="1 2" key="1">
    <citation type="journal article" date="2017" name="Genome Biol. Evol.">
        <title>Phytophthora megakarya and P. palmivora, closely related causal agents of cacao black pod rot, underwent increases in genome sizes and gene numbers by different mechanisms.</title>
        <authorList>
            <person name="Ali S.S."/>
            <person name="Shao J."/>
            <person name="Lary D.J."/>
            <person name="Kronmiller B."/>
            <person name="Shen D."/>
            <person name="Strem M.D."/>
            <person name="Amoako-Attah I."/>
            <person name="Akrofi A.Y."/>
            <person name="Begoude B.A."/>
            <person name="Ten Hoopen G.M."/>
            <person name="Coulibaly K."/>
            <person name="Kebe B.I."/>
            <person name="Melnick R.L."/>
            <person name="Guiltinan M.J."/>
            <person name="Tyler B.M."/>
            <person name="Meinhardt L.W."/>
            <person name="Bailey B.A."/>
        </authorList>
    </citation>
    <scope>NUCLEOTIDE SEQUENCE [LARGE SCALE GENOMIC DNA]</scope>
    <source>
        <strain evidence="2">sbr112.9</strain>
    </source>
</reference>
<dbReference type="OrthoDB" id="116650at2759"/>
<keyword evidence="2" id="KW-1185">Reference proteome</keyword>
<dbReference type="Proteomes" id="UP000237271">
    <property type="component" value="Unassembled WGS sequence"/>
</dbReference>
<organism evidence="1 2">
    <name type="scientific">Phytophthora palmivora</name>
    <dbReference type="NCBI Taxonomy" id="4796"/>
    <lineage>
        <taxon>Eukaryota</taxon>
        <taxon>Sar</taxon>
        <taxon>Stramenopiles</taxon>
        <taxon>Oomycota</taxon>
        <taxon>Peronosporomycetes</taxon>
        <taxon>Peronosporales</taxon>
        <taxon>Peronosporaceae</taxon>
        <taxon>Phytophthora</taxon>
    </lineage>
</organism>
<accession>A0A2P4X4R5</accession>